<dbReference type="STRING" id="742725.HMPREF9450_01969"/>
<name>G5HBF4_9BACT</name>
<proteinExistence type="predicted"/>
<accession>G5HBF4</accession>
<evidence type="ECO:0000313" key="2">
    <source>
        <dbReference type="Proteomes" id="UP000006008"/>
    </source>
</evidence>
<dbReference type="AlphaFoldDB" id="G5HBF4"/>
<organism evidence="1 2">
    <name type="scientific">Alistipes indistinctus YIT 12060</name>
    <dbReference type="NCBI Taxonomy" id="742725"/>
    <lineage>
        <taxon>Bacteria</taxon>
        <taxon>Pseudomonadati</taxon>
        <taxon>Bacteroidota</taxon>
        <taxon>Bacteroidia</taxon>
        <taxon>Bacteroidales</taxon>
        <taxon>Rikenellaceae</taxon>
        <taxon>Alistipes</taxon>
    </lineage>
</organism>
<comment type="caution">
    <text evidence="1">The sequence shown here is derived from an EMBL/GenBank/DDBJ whole genome shotgun (WGS) entry which is preliminary data.</text>
</comment>
<dbReference type="PATRIC" id="fig|742725.3.peg.2065"/>
<dbReference type="EMBL" id="ADLD01000013">
    <property type="protein sequence ID" value="EHB91920.1"/>
    <property type="molecule type" value="Genomic_DNA"/>
</dbReference>
<keyword evidence="2" id="KW-1185">Reference proteome</keyword>
<dbReference type="Proteomes" id="UP000006008">
    <property type="component" value="Unassembled WGS sequence"/>
</dbReference>
<protein>
    <submittedName>
        <fullName evidence="1">Uncharacterized protein</fullName>
    </submittedName>
</protein>
<evidence type="ECO:0000313" key="1">
    <source>
        <dbReference type="EMBL" id="EHB91920.1"/>
    </source>
</evidence>
<reference evidence="1 2" key="1">
    <citation type="submission" date="2011-08" db="EMBL/GenBank/DDBJ databases">
        <title>The Genome Sequence of Alistipes indistinctus YIT 12060.</title>
        <authorList>
            <consortium name="The Broad Institute Genome Sequencing Platform"/>
            <person name="Earl A."/>
            <person name="Ward D."/>
            <person name="Feldgarden M."/>
            <person name="Gevers D."/>
            <person name="Morotomi M."/>
            <person name="Young S.K."/>
            <person name="Zeng Q."/>
            <person name="Gargeya S."/>
            <person name="Fitzgerald M."/>
            <person name="Haas B."/>
            <person name="Abouelleil A."/>
            <person name="Alvarado L."/>
            <person name="Arachchi H.M."/>
            <person name="Berlin A."/>
            <person name="Brown A."/>
            <person name="Chapman S.B."/>
            <person name="Chen Z."/>
            <person name="Dunbar C."/>
            <person name="Freedman E."/>
            <person name="Gearin G."/>
            <person name="Gellesch M."/>
            <person name="Goldberg J."/>
            <person name="Griggs A."/>
            <person name="Gujja S."/>
            <person name="Heiman D."/>
            <person name="Howarth C."/>
            <person name="Larson L."/>
            <person name="Lui A."/>
            <person name="MacDonald P.J.P."/>
            <person name="Montmayeur A."/>
            <person name="Murphy C."/>
            <person name="Neiman D."/>
            <person name="Pearson M."/>
            <person name="Priest M."/>
            <person name="Roberts A."/>
            <person name="Saif S."/>
            <person name="Shea T."/>
            <person name="Shenoy N."/>
            <person name="Sisk P."/>
            <person name="Stolte C."/>
            <person name="Sykes S."/>
            <person name="Wortman J."/>
            <person name="Nusbaum C."/>
            <person name="Birren B."/>
        </authorList>
    </citation>
    <scope>NUCLEOTIDE SEQUENCE [LARGE SCALE GENOMIC DNA]</scope>
    <source>
        <strain evidence="1 2">YIT 12060</strain>
    </source>
</reference>
<dbReference type="HOGENOM" id="CLU_749366_0_0_10"/>
<sequence length="329" mass="39071">MRCGHDFLKSTINAIAPKKIEWETSAGTVDLITEENYRYLLDSACNYAGLIGRKLVHIPGHSLCESIAKLYKELDKLTAEEVNFEVDQNRLTFCLYRYHRWPDWTFHWLPVSFIDILTGKLKRIAISFIHEFALHNGMTYLTDNDDLDWTIDWMAENAASGEFDKKERREYRGAIRSYINGHARHLLERVERRCYYKRLPQVLDRYQPVNEYEELLAKLFKEGFQFVGHDKPSIMHYLYDPYDETQESDMIRVDPDRMIRVVYDVDDVLNENLSEMVNTELQNCDYIITPATTLYLTPDLKKPFSMDDYPERFSKWIERFVEFITTHNP</sequence>
<gene>
    <name evidence="1" type="ORF">HMPREF9450_01969</name>
</gene>
<dbReference type="eggNOG" id="ENOG5033QMB">
    <property type="taxonomic scope" value="Bacteria"/>
</dbReference>